<dbReference type="InterPro" id="IPR033524">
    <property type="entry name" value="Glu/Leu/Phe/Val_DH_AS"/>
</dbReference>
<evidence type="ECO:0000256" key="8">
    <source>
        <dbReference type="PIRSR" id="PIRSR000185-2"/>
    </source>
</evidence>
<dbReference type="InterPro" id="IPR046346">
    <property type="entry name" value="Aminoacid_DH-like_N_sf"/>
</dbReference>
<dbReference type="GO" id="GO:0004354">
    <property type="term" value="F:glutamate dehydrogenase (NADP+) activity"/>
    <property type="evidence" value="ECO:0007669"/>
    <property type="project" value="UniProtKB-EC"/>
</dbReference>
<keyword evidence="8" id="KW-0520">NAD</keyword>
<dbReference type="Pfam" id="PF00208">
    <property type="entry name" value="ELFV_dehydrog"/>
    <property type="match status" value="1"/>
</dbReference>
<keyword evidence="8" id="KW-0547">Nucleotide-binding</keyword>
<dbReference type="PROSITE" id="PS00074">
    <property type="entry name" value="GLFV_DEHYDROGENASE"/>
    <property type="match status" value="1"/>
</dbReference>
<accession>A0A420DPR2</accession>
<evidence type="ECO:0000256" key="3">
    <source>
        <dbReference type="ARBA" id="ARBA00011643"/>
    </source>
</evidence>
<dbReference type="SUPFAM" id="SSF53223">
    <property type="entry name" value="Aminoacid dehydrogenase-like, N-terminal domain"/>
    <property type="match status" value="1"/>
</dbReference>
<evidence type="ECO:0000256" key="2">
    <source>
        <dbReference type="ARBA" id="ARBA00006382"/>
    </source>
</evidence>
<feature type="binding site" evidence="8">
    <location>
        <position position="382"/>
    </location>
    <ligand>
        <name>substrate</name>
    </ligand>
</feature>
<feature type="binding site" evidence="8">
    <location>
        <position position="115"/>
    </location>
    <ligand>
        <name>substrate</name>
    </ligand>
</feature>
<dbReference type="InterPro" id="IPR006096">
    <property type="entry name" value="Glu/Leu/Phe/Val/Trp_DH_C"/>
</dbReference>
<dbReference type="GO" id="GO:0000166">
    <property type="term" value="F:nucleotide binding"/>
    <property type="evidence" value="ECO:0007669"/>
    <property type="project" value="UniProtKB-KW"/>
</dbReference>
<evidence type="ECO:0000256" key="1">
    <source>
        <dbReference type="ARBA" id="ARBA00003868"/>
    </source>
</evidence>
<dbReference type="Pfam" id="PF02812">
    <property type="entry name" value="ELFV_dehydrog_N"/>
    <property type="match status" value="1"/>
</dbReference>
<dbReference type="STRING" id="1443111.Z949_2666"/>
<dbReference type="Proteomes" id="UP000284407">
    <property type="component" value="Unassembled WGS sequence"/>
</dbReference>
<dbReference type="RefSeq" id="WP_037967966.1">
    <property type="nucleotide sequence ID" value="NZ_RAQK01000001.1"/>
</dbReference>
<dbReference type="Gene3D" id="3.40.50.720">
    <property type="entry name" value="NAD(P)-binding Rossmann-like Domain"/>
    <property type="match status" value="1"/>
</dbReference>
<dbReference type="FunFam" id="3.40.50.720:FF:000030">
    <property type="entry name" value="Glutamate dehydrogenase"/>
    <property type="match status" value="1"/>
</dbReference>
<dbReference type="InterPro" id="IPR014362">
    <property type="entry name" value="Glu_DH"/>
</dbReference>
<dbReference type="InterPro" id="IPR006095">
    <property type="entry name" value="Glu/Leu/Phe/Val/Trp_DH"/>
</dbReference>
<comment type="caution">
    <text evidence="12">The sequence shown here is derived from an EMBL/GenBank/DDBJ whole genome shotgun (WGS) entry which is preliminary data.</text>
</comment>
<dbReference type="FunFam" id="3.40.50.10860:FF:000002">
    <property type="entry name" value="Glutamate dehydrogenase"/>
    <property type="match status" value="1"/>
</dbReference>
<gene>
    <name evidence="12" type="ORF">C8N30_0688</name>
</gene>
<dbReference type="Gene3D" id="3.40.50.10860">
    <property type="entry name" value="Leucine Dehydrogenase, chain A, domain 1"/>
    <property type="match status" value="1"/>
</dbReference>
<dbReference type="InterPro" id="IPR050724">
    <property type="entry name" value="Glu_Leu_Phe_Val_DH"/>
</dbReference>
<feature type="binding site" evidence="8">
    <location>
        <position position="169"/>
    </location>
    <ligand>
        <name>substrate</name>
    </ligand>
</feature>
<feature type="domain" description="Glutamate/phenylalanine/leucine/valine/L-tryptophan dehydrogenase C-terminal" evidence="11">
    <location>
        <begin position="206"/>
        <end position="447"/>
    </location>
</feature>
<dbReference type="InterPro" id="IPR036291">
    <property type="entry name" value="NAD(P)-bd_dom_sf"/>
</dbReference>
<feature type="binding site" evidence="8">
    <location>
        <position position="94"/>
    </location>
    <ligand>
        <name>substrate</name>
    </ligand>
</feature>
<dbReference type="CDD" id="cd05313">
    <property type="entry name" value="NAD_bind_2_Glu_DH"/>
    <property type="match status" value="1"/>
</dbReference>
<dbReference type="OrthoDB" id="9803297at2"/>
<proteinExistence type="inferred from homology"/>
<protein>
    <recommendedName>
        <fullName evidence="6">Glutamate dehydrogenase</fullName>
    </recommendedName>
</protein>
<dbReference type="PRINTS" id="PR00082">
    <property type="entry name" value="GLFDHDRGNASE"/>
</dbReference>
<dbReference type="EMBL" id="RAQK01000001">
    <property type="protein sequence ID" value="RKE96137.1"/>
    <property type="molecule type" value="Genomic_DNA"/>
</dbReference>
<keyword evidence="4 6" id="KW-0560">Oxidoreductase</keyword>
<dbReference type="Gene3D" id="1.10.285.10">
    <property type="entry name" value="Glutamate Dehydrogenase, chain A, domain 3"/>
    <property type="match status" value="2"/>
</dbReference>
<dbReference type="PANTHER" id="PTHR43571:SF1">
    <property type="entry name" value="NADP-SPECIFIC GLUTAMATE DEHYDROGENASE 1-RELATED"/>
    <property type="match status" value="1"/>
</dbReference>
<dbReference type="GO" id="GO:0005829">
    <property type="term" value="C:cytosol"/>
    <property type="evidence" value="ECO:0007669"/>
    <property type="project" value="TreeGrafter"/>
</dbReference>
<evidence type="ECO:0000256" key="6">
    <source>
        <dbReference type="PIRNR" id="PIRNR000185"/>
    </source>
</evidence>
<feature type="site" description="Important for catalysis" evidence="9">
    <location>
        <position position="170"/>
    </location>
</feature>
<keyword evidence="13" id="KW-1185">Reference proteome</keyword>
<dbReference type="InterPro" id="IPR006097">
    <property type="entry name" value="Glu/Leu/Phe/Val/Trp_DH_dimer"/>
</dbReference>
<dbReference type="PANTHER" id="PTHR43571">
    <property type="entry name" value="NADP-SPECIFIC GLUTAMATE DEHYDROGENASE 1-RELATED"/>
    <property type="match status" value="1"/>
</dbReference>
<name>A0A420DPR2_9RHOB</name>
<dbReference type="PIRSF" id="PIRSF000185">
    <property type="entry name" value="Glu_DH"/>
    <property type="match status" value="1"/>
</dbReference>
<comment type="similarity">
    <text evidence="2 6 10">Belongs to the Glu/Leu/Phe/Val dehydrogenases family.</text>
</comment>
<dbReference type="FunFam" id="1.10.285.10:FF:000001">
    <property type="entry name" value="Glutamate dehydrogenase"/>
    <property type="match status" value="1"/>
</dbReference>
<comment type="function">
    <text evidence="1">Catalyzes the reversible oxidative deamination of glutamate to alpha-ketoglutarate and ammonia.</text>
</comment>
<dbReference type="SMART" id="SM00839">
    <property type="entry name" value="ELFV_dehydrog"/>
    <property type="match status" value="1"/>
</dbReference>
<evidence type="ECO:0000256" key="4">
    <source>
        <dbReference type="ARBA" id="ARBA00023002"/>
    </source>
</evidence>
<feature type="binding site" evidence="8">
    <location>
        <position position="244"/>
    </location>
    <ligand>
        <name>NAD(+)</name>
        <dbReference type="ChEBI" id="CHEBI:57540"/>
    </ligand>
</feature>
<comment type="catalytic activity">
    <reaction evidence="5">
        <text>L-glutamate + NADP(+) + H2O = 2-oxoglutarate + NH4(+) + NADPH + H(+)</text>
        <dbReference type="Rhea" id="RHEA:11612"/>
        <dbReference type="ChEBI" id="CHEBI:15377"/>
        <dbReference type="ChEBI" id="CHEBI:15378"/>
        <dbReference type="ChEBI" id="CHEBI:16810"/>
        <dbReference type="ChEBI" id="CHEBI:28938"/>
        <dbReference type="ChEBI" id="CHEBI:29985"/>
        <dbReference type="ChEBI" id="CHEBI:57783"/>
        <dbReference type="ChEBI" id="CHEBI:58349"/>
        <dbReference type="EC" id="1.4.1.4"/>
    </reaction>
</comment>
<evidence type="ECO:0000256" key="9">
    <source>
        <dbReference type="PIRSR" id="PIRSR000185-3"/>
    </source>
</evidence>
<dbReference type="InterPro" id="IPR033922">
    <property type="entry name" value="NAD_bind_Glu_DH"/>
</dbReference>
<dbReference type="NCBIfam" id="NF006929">
    <property type="entry name" value="PRK09414.1"/>
    <property type="match status" value="1"/>
</dbReference>
<comment type="subunit">
    <text evidence="3">Homohexamer.</text>
</comment>
<feature type="binding site" evidence="8">
    <location>
        <position position="118"/>
    </location>
    <ligand>
        <name>substrate</name>
    </ligand>
</feature>
<evidence type="ECO:0000256" key="10">
    <source>
        <dbReference type="RuleBase" id="RU004417"/>
    </source>
</evidence>
<evidence type="ECO:0000313" key="13">
    <source>
        <dbReference type="Proteomes" id="UP000284407"/>
    </source>
</evidence>
<feature type="binding site" evidence="8">
    <location>
        <position position="213"/>
    </location>
    <ligand>
        <name>NAD(+)</name>
        <dbReference type="ChEBI" id="CHEBI:57540"/>
    </ligand>
</feature>
<evidence type="ECO:0000259" key="11">
    <source>
        <dbReference type="SMART" id="SM00839"/>
    </source>
</evidence>
<dbReference type="GO" id="GO:0006537">
    <property type="term" value="P:glutamate biosynthetic process"/>
    <property type="evidence" value="ECO:0007669"/>
    <property type="project" value="UniProtKB-ARBA"/>
</dbReference>
<feature type="active site" description="Proton donor" evidence="7">
    <location>
        <position position="130"/>
    </location>
</feature>
<evidence type="ECO:0000256" key="5">
    <source>
        <dbReference type="ARBA" id="ARBA00048584"/>
    </source>
</evidence>
<dbReference type="AlphaFoldDB" id="A0A420DPR2"/>
<evidence type="ECO:0000256" key="7">
    <source>
        <dbReference type="PIRSR" id="PIRSR000185-1"/>
    </source>
</evidence>
<organism evidence="12 13">
    <name type="scientific">Sulfitobacter guttiformis</name>
    <dbReference type="NCBI Taxonomy" id="74349"/>
    <lineage>
        <taxon>Bacteria</taxon>
        <taxon>Pseudomonadati</taxon>
        <taxon>Pseudomonadota</taxon>
        <taxon>Alphaproteobacteria</taxon>
        <taxon>Rhodobacterales</taxon>
        <taxon>Roseobacteraceae</taxon>
        <taxon>Sulfitobacter</taxon>
    </lineage>
</organism>
<evidence type="ECO:0000313" key="12">
    <source>
        <dbReference type="EMBL" id="RKE96137.1"/>
    </source>
</evidence>
<dbReference type="SUPFAM" id="SSF51735">
    <property type="entry name" value="NAD(P)-binding Rossmann-fold domains"/>
    <property type="match status" value="1"/>
</dbReference>
<sequence>MSFSLNAKHESLQDYLDHHAPHQPEFHQAVIEVMEDIKPVIDQHAIYKEANVFERLVEPERQITFQIPWQTDKGAIEVNRGYRVQFNGAIGPYKGGLRFHPSVNTSVLKFLGFEQTFKNALTGLPMGGAKGGADFDPRGRSEQEIMRFCAAFMQELYRHIGPHTDVPAGDINVGAREIGYLFGAYRRITNQFQGVLTGKGLTFGGSEMRTEATGYGVIYFLSQMIEQHDDAIDGKSLIISGAGNVATYAAQKALDLGASVISLSDSSGFIHDPEGLTAEKIAWVREHKAKSGGSLEPYAKEFGARWHPGKKPWGLEADVAIPCATQNELLGNDAESLIKNGIKTVVEGANMPCTAEAKKAFKDAGVLFAPGKAANAGGVAVSGLEISQNRQNRPISAEKVDEALHQIMRDIHAACVDEGTRDGKIDYSKGANIAGFRKVADAMVAQGIG</sequence>
<reference evidence="12 13" key="1">
    <citation type="submission" date="2018-09" db="EMBL/GenBank/DDBJ databases">
        <title>Genomic Encyclopedia of Archaeal and Bacterial Type Strains, Phase II (KMG-II): from individual species to whole genera.</title>
        <authorList>
            <person name="Goeker M."/>
        </authorList>
    </citation>
    <scope>NUCLEOTIDE SEQUENCE [LARGE SCALE GENOMIC DNA]</scope>
    <source>
        <strain evidence="12 13">DSM 11458</strain>
    </source>
</reference>